<proteinExistence type="predicted"/>
<dbReference type="Pfam" id="PF07179">
    <property type="entry name" value="SseB"/>
    <property type="match status" value="1"/>
</dbReference>
<dbReference type="AlphaFoldDB" id="A0A1C4YZ47"/>
<evidence type="ECO:0000259" key="1">
    <source>
        <dbReference type="Pfam" id="PF07179"/>
    </source>
</evidence>
<protein>
    <submittedName>
        <fullName evidence="2">SseB protein N-terminal domain-containing protein</fullName>
    </submittedName>
</protein>
<dbReference type="InterPro" id="IPR009839">
    <property type="entry name" value="SseB_N"/>
</dbReference>
<feature type="domain" description="SseB protein N-terminal" evidence="1">
    <location>
        <begin position="208"/>
        <end position="316"/>
    </location>
</feature>
<gene>
    <name evidence="2" type="ORF">GA0074696_3859</name>
</gene>
<dbReference type="EMBL" id="LT607410">
    <property type="protein sequence ID" value="SCF25964.1"/>
    <property type="molecule type" value="Genomic_DNA"/>
</dbReference>
<name>A0A1C4YZ47_9ACTN</name>
<evidence type="ECO:0000313" key="3">
    <source>
        <dbReference type="Proteomes" id="UP000198228"/>
    </source>
</evidence>
<reference evidence="2 3" key="1">
    <citation type="submission" date="2016-06" db="EMBL/GenBank/DDBJ databases">
        <authorList>
            <person name="Kjaerup R.B."/>
            <person name="Dalgaard T.S."/>
            <person name="Juul-Madsen H.R."/>
        </authorList>
    </citation>
    <scope>NUCLEOTIDE SEQUENCE [LARGE SCALE GENOMIC DNA]</scope>
    <source>
        <strain evidence="2 3">DSM 43821</strain>
    </source>
</reference>
<organism evidence="2 3">
    <name type="scientific">Micromonospora purpureochromogenes</name>
    <dbReference type="NCBI Taxonomy" id="47872"/>
    <lineage>
        <taxon>Bacteria</taxon>
        <taxon>Bacillati</taxon>
        <taxon>Actinomycetota</taxon>
        <taxon>Actinomycetes</taxon>
        <taxon>Micromonosporales</taxon>
        <taxon>Micromonosporaceae</taxon>
        <taxon>Micromonospora</taxon>
    </lineage>
</organism>
<dbReference type="RefSeq" id="WP_088962363.1">
    <property type="nucleotide sequence ID" value="NZ_LT607410.1"/>
</dbReference>
<evidence type="ECO:0000313" key="2">
    <source>
        <dbReference type="EMBL" id="SCF25964.1"/>
    </source>
</evidence>
<sequence>MTATGWPEIVARLHRTLVACDRDTDVELSAGSRRLRLSVRRDTVEGHCPGYEGQRLAELGWRPGDDSDWWYATPRTAEGLHWWSGFAARTAAVALTADPAVLSCRVLPPDGGAEPPTATGVEVTGAAGSGVGAPAPAGVGVPVPASVGVPVPVEAGVPVPVEAGVPAPVEAGVPAQVGADAVTVDGAVPGSAVADGGGSRPSEPAPAELLARAAAAHDLPRYLGVLAAGPVCVPLAGEPSPDRDFPWTVVLGADRAPLLPVFTSADALTAFAGVGVPFVALSAADLLADWPDPGWGLAVDPGAAHGLTLTAPALAALLAANDLTDPRGPLAPVTVEEPGSTGR</sequence>
<dbReference type="Proteomes" id="UP000198228">
    <property type="component" value="Chromosome I"/>
</dbReference>
<accession>A0A1C4YZ47</accession>